<name>A0A5D2S0T2_GOSMU</name>
<dbReference type="AlphaFoldDB" id="A0A5D2S0T2"/>
<evidence type="ECO:0000313" key="3">
    <source>
        <dbReference type="Proteomes" id="UP000323597"/>
    </source>
</evidence>
<keyword evidence="3" id="KW-1185">Reference proteome</keyword>
<dbReference type="Proteomes" id="UP000323597">
    <property type="component" value="Chromosome D13"/>
</dbReference>
<evidence type="ECO:0000313" key="2">
    <source>
        <dbReference type="EMBL" id="TYI46569.1"/>
    </source>
</evidence>
<protein>
    <recommendedName>
        <fullName evidence="1">Retrovirus-related Pol polyprotein from transposon TNT 1-94-like beta-barrel domain-containing protein</fullName>
    </recommendedName>
</protein>
<dbReference type="EMBL" id="CM017661">
    <property type="protein sequence ID" value="TYI46569.1"/>
    <property type="molecule type" value="Genomic_DNA"/>
</dbReference>
<reference evidence="2 3" key="1">
    <citation type="submission" date="2019-07" db="EMBL/GenBank/DDBJ databases">
        <title>WGS assembly of Gossypium mustelinum.</title>
        <authorList>
            <person name="Chen Z.J."/>
            <person name="Sreedasyam A."/>
            <person name="Ando A."/>
            <person name="Song Q."/>
            <person name="De L."/>
            <person name="Hulse-Kemp A."/>
            <person name="Ding M."/>
            <person name="Ye W."/>
            <person name="Kirkbride R."/>
            <person name="Jenkins J."/>
            <person name="Plott C."/>
            <person name="Lovell J."/>
            <person name="Lin Y.-M."/>
            <person name="Vaughn R."/>
            <person name="Liu B."/>
            <person name="Li W."/>
            <person name="Simpson S."/>
            <person name="Scheffler B."/>
            <person name="Saski C."/>
            <person name="Grover C."/>
            <person name="Hu G."/>
            <person name="Conover J."/>
            <person name="Carlson J."/>
            <person name="Shu S."/>
            <person name="Boston L."/>
            <person name="Williams M."/>
            <person name="Peterson D."/>
            <person name="Mcgee K."/>
            <person name="Jones D."/>
            <person name="Wendel J."/>
            <person name="Stelly D."/>
            <person name="Grimwood J."/>
            <person name="Schmutz J."/>
        </authorList>
    </citation>
    <scope>NUCLEOTIDE SEQUENCE [LARGE SCALE GENOMIC DNA]</scope>
    <source>
        <strain evidence="2">1408120.09</strain>
    </source>
</reference>
<feature type="non-terminal residue" evidence="2">
    <location>
        <position position="166"/>
    </location>
</feature>
<organism evidence="2 3">
    <name type="scientific">Gossypium mustelinum</name>
    <name type="common">Cotton</name>
    <name type="synonym">Gossypium caicoense</name>
    <dbReference type="NCBI Taxonomy" id="34275"/>
    <lineage>
        <taxon>Eukaryota</taxon>
        <taxon>Viridiplantae</taxon>
        <taxon>Streptophyta</taxon>
        <taxon>Embryophyta</taxon>
        <taxon>Tracheophyta</taxon>
        <taxon>Spermatophyta</taxon>
        <taxon>Magnoliopsida</taxon>
        <taxon>eudicotyledons</taxon>
        <taxon>Gunneridae</taxon>
        <taxon>Pentapetalae</taxon>
        <taxon>rosids</taxon>
        <taxon>malvids</taxon>
        <taxon>Malvales</taxon>
        <taxon>Malvaceae</taxon>
        <taxon>Malvoideae</taxon>
        <taxon>Gossypium</taxon>
    </lineage>
</organism>
<evidence type="ECO:0000259" key="1">
    <source>
        <dbReference type="Pfam" id="PF22936"/>
    </source>
</evidence>
<sequence>NGRSRGRGLSFRSRVQCQLCGKSGHLVDRCYHRFDASYKNIDAGMSPSVSSTIASMLQAYVATPATVADNTWYPDSGATHYLTNSASSLGEPLAYNGPGKVYVGNDTALPVLSMGQSTLSTSSRHLYMKSLLHVPGITKSLLSVSKFTKDNQVMVEFYPTQCQVRD</sequence>
<dbReference type="InterPro" id="IPR054722">
    <property type="entry name" value="PolX-like_BBD"/>
</dbReference>
<dbReference type="Pfam" id="PF22936">
    <property type="entry name" value="Pol_BBD"/>
    <property type="match status" value="1"/>
</dbReference>
<gene>
    <name evidence="2" type="ORF">E1A91_D13G115300v1</name>
</gene>
<accession>A0A5D2S0T2</accession>
<feature type="domain" description="Retrovirus-related Pol polyprotein from transposon TNT 1-94-like beta-barrel" evidence="1">
    <location>
        <begin position="72"/>
        <end position="150"/>
    </location>
</feature>
<feature type="non-terminal residue" evidence="2">
    <location>
        <position position="1"/>
    </location>
</feature>
<proteinExistence type="predicted"/>